<dbReference type="OMA" id="KTQWHRI"/>
<dbReference type="CTD" id="6742"/>
<organism evidence="3 4">
    <name type="scientific">Patiria miniata</name>
    <name type="common">Bat star</name>
    <name type="synonym">Asterina miniata</name>
    <dbReference type="NCBI Taxonomy" id="46514"/>
    <lineage>
        <taxon>Eukaryota</taxon>
        <taxon>Metazoa</taxon>
        <taxon>Echinodermata</taxon>
        <taxon>Eleutherozoa</taxon>
        <taxon>Asterozoa</taxon>
        <taxon>Asteroidea</taxon>
        <taxon>Valvatacea</taxon>
        <taxon>Valvatida</taxon>
        <taxon>Asterinidae</taxon>
        <taxon>Patiria</taxon>
    </lineage>
</organism>
<dbReference type="Gene3D" id="2.40.50.140">
    <property type="entry name" value="Nucleic acid-binding proteins"/>
    <property type="match status" value="1"/>
</dbReference>
<dbReference type="GO" id="GO:0006264">
    <property type="term" value="P:mitochondrial DNA replication"/>
    <property type="evidence" value="ECO:0007669"/>
    <property type="project" value="TreeGrafter"/>
</dbReference>
<dbReference type="PANTHER" id="PTHR10302:SF0">
    <property type="entry name" value="SINGLE-STRANDED DNA-BINDING PROTEIN, MITOCHONDRIAL"/>
    <property type="match status" value="1"/>
</dbReference>
<evidence type="ECO:0008006" key="5">
    <source>
        <dbReference type="Google" id="ProtNLM"/>
    </source>
</evidence>
<name>A0A914BE78_PATMI</name>
<protein>
    <recommendedName>
        <fullName evidence="5">Single-stranded DNA-binding protein, mitochondrial</fullName>
    </recommendedName>
</protein>
<evidence type="ECO:0000313" key="3">
    <source>
        <dbReference type="EnsemblMetazoa" id="XP_038073732.1"/>
    </source>
</evidence>
<dbReference type="Proteomes" id="UP000887568">
    <property type="component" value="Unplaced"/>
</dbReference>
<dbReference type="SUPFAM" id="SSF50249">
    <property type="entry name" value="Nucleic acid-binding proteins"/>
    <property type="match status" value="1"/>
</dbReference>
<dbReference type="EnsemblMetazoa" id="XM_038217804.1">
    <property type="protein sequence ID" value="XP_038073732.1"/>
    <property type="gene ID" value="LOC119741875"/>
</dbReference>
<keyword evidence="4" id="KW-1185">Reference proteome</keyword>
<dbReference type="InterPro" id="IPR011344">
    <property type="entry name" value="ssDNA-bd"/>
</dbReference>
<dbReference type="PANTHER" id="PTHR10302">
    <property type="entry name" value="SINGLE-STRANDED DNA-BINDING PROTEIN"/>
    <property type="match status" value="1"/>
</dbReference>
<proteinExistence type="inferred from homology"/>
<dbReference type="RefSeq" id="XP_038073732.1">
    <property type="nucleotide sequence ID" value="XM_038217804.1"/>
</dbReference>
<dbReference type="PROSITE" id="PS50935">
    <property type="entry name" value="SSB"/>
    <property type="match status" value="1"/>
</dbReference>
<evidence type="ECO:0000256" key="2">
    <source>
        <dbReference type="PROSITE-ProRule" id="PRU00252"/>
    </source>
</evidence>
<dbReference type="GO" id="GO:0003697">
    <property type="term" value="F:single-stranded DNA binding"/>
    <property type="evidence" value="ECO:0007669"/>
    <property type="project" value="InterPro"/>
</dbReference>
<accession>A0A914BE78</accession>
<dbReference type="InterPro" id="IPR012340">
    <property type="entry name" value="NA-bd_OB-fold"/>
</dbReference>
<evidence type="ECO:0000313" key="4">
    <source>
        <dbReference type="Proteomes" id="UP000887568"/>
    </source>
</evidence>
<dbReference type="Pfam" id="PF00436">
    <property type="entry name" value="SSB"/>
    <property type="match status" value="1"/>
</dbReference>
<dbReference type="AlphaFoldDB" id="A0A914BE78"/>
<reference evidence="3" key="1">
    <citation type="submission" date="2022-11" db="UniProtKB">
        <authorList>
            <consortium name="EnsemblMetazoa"/>
        </authorList>
    </citation>
    <scope>IDENTIFICATION</scope>
</reference>
<dbReference type="NCBIfam" id="TIGR00621">
    <property type="entry name" value="ssb"/>
    <property type="match status" value="1"/>
</dbReference>
<keyword evidence="1 2" id="KW-0238">DNA-binding</keyword>
<dbReference type="GO" id="GO:0042645">
    <property type="term" value="C:mitochondrial nucleoid"/>
    <property type="evidence" value="ECO:0007669"/>
    <property type="project" value="TreeGrafter"/>
</dbReference>
<sequence>MFDVKKRGFFRLYSGTLCRYLGRGYSTTVKTVETGVVERSLNKVTLLGRVGRDAELRGQGANPVALFPLATSETFRVKRDSEEDELKQRTSWHRINVFKPGLRDSVFTYCKKGSRVLVTGRINYSEYFNDSDQKIMSTNIIADDVIFVGSEPKLSDSDLQYEG</sequence>
<dbReference type="HAMAP" id="MF_00984">
    <property type="entry name" value="SSB"/>
    <property type="match status" value="1"/>
</dbReference>
<evidence type="ECO:0000256" key="1">
    <source>
        <dbReference type="ARBA" id="ARBA00023125"/>
    </source>
</evidence>
<dbReference type="InterPro" id="IPR000424">
    <property type="entry name" value="Primosome_PriB/ssb"/>
</dbReference>
<dbReference type="GeneID" id="119741875"/>
<dbReference type="OrthoDB" id="1078367at2759"/>
<dbReference type="CDD" id="cd04496">
    <property type="entry name" value="SSB_OBF"/>
    <property type="match status" value="1"/>
</dbReference>